<dbReference type="PANTHER" id="PTHR31148:SF1">
    <property type="entry name" value="U1 SMALL NUCLEAR RIBONUCLEOPROTEIN C"/>
    <property type="match status" value="1"/>
</dbReference>
<evidence type="ECO:0000259" key="6">
    <source>
        <dbReference type="Pfam" id="PF06220"/>
    </source>
</evidence>
<name>A0AA88RMF2_9ASTE</name>
<dbReference type="GO" id="GO:0000387">
    <property type="term" value="P:spliceosomal snRNP assembly"/>
    <property type="evidence" value="ECO:0007669"/>
    <property type="project" value="UniProtKB-UniRule"/>
</dbReference>
<dbReference type="HAMAP" id="MF_03153">
    <property type="entry name" value="U1_C"/>
    <property type="match status" value="1"/>
</dbReference>
<evidence type="ECO:0000313" key="8">
    <source>
        <dbReference type="Proteomes" id="UP001187471"/>
    </source>
</evidence>
<sequence>MPRYYCDYCDTYLTHDSASGKDAFRGTVTKNAMISASEFVKSLFVLSSFSQSSKCLTLILSQPSVRKQHNAGYKHKANVRTYYEQFEQQQTQILIDQRIKEHLGQAAQYQQIGGVYNQHLMAGRPRMPMPMMAPVLPIPGAAPSPMVPGVRPPVFSSPAPGAPGKLNYGLDYYSYGPPPMMPVPGQLPGAPSMPMQNYSIPNHPTSNTQSGGVAPPGSDTAPAVTQAMYQGNPAGSAAPAGTQAMYQGNPAGNAAPAGSQAMYQGNPSGSAAPPSSYSYPPASH</sequence>
<feature type="domain" description="U1-C C2H2-type zinc finger" evidence="6">
    <location>
        <begin position="61"/>
        <end position="83"/>
    </location>
</feature>
<dbReference type="GO" id="GO:0030627">
    <property type="term" value="F:pre-mRNA 5'-splice site binding"/>
    <property type="evidence" value="ECO:0007669"/>
    <property type="project" value="InterPro"/>
</dbReference>
<dbReference type="GO" id="GO:0005685">
    <property type="term" value="C:U1 snRNP"/>
    <property type="evidence" value="ECO:0007669"/>
    <property type="project" value="UniProtKB-UniRule"/>
</dbReference>
<feature type="region of interest" description="Disordered" evidence="5">
    <location>
        <begin position="249"/>
        <end position="284"/>
    </location>
</feature>
<comment type="subunit">
    <text evidence="4">U1 snRNP is composed of the 7 core Sm proteins B/B', D1, D2, D3, E, F and G that assemble in a heptameric protein ring on the Sm site of the small nuclear RNA to form the core snRNP, and at least 3 U1 snRNP-specific proteins U1-70K, U1-A and U1-C. U1-C interacts with U1 snRNA and the 5' splice-site region of the pre-mRNA.</text>
</comment>
<feature type="compositionally biased region" description="Low complexity" evidence="5">
    <location>
        <begin position="249"/>
        <end position="258"/>
    </location>
</feature>
<dbReference type="PANTHER" id="PTHR31148">
    <property type="entry name" value="U1 SMALL NUCLEAR RIBONUCLEOPROTEIN C"/>
    <property type="match status" value="1"/>
</dbReference>
<keyword evidence="4" id="KW-0694">RNA-binding</keyword>
<keyword evidence="4" id="KW-0687">Ribonucleoprotein</keyword>
<evidence type="ECO:0000256" key="4">
    <source>
        <dbReference type="HAMAP-Rule" id="MF_03153"/>
    </source>
</evidence>
<reference evidence="7" key="1">
    <citation type="submission" date="2022-12" db="EMBL/GenBank/DDBJ databases">
        <title>Draft genome assemblies for two species of Escallonia (Escalloniales).</title>
        <authorList>
            <person name="Chanderbali A."/>
            <person name="Dervinis C."/>
            <person name="Anghel I."/>
            <person name="Soltis D."/>
            <person name="Soltis P."/>
            <person name="Zapata F."/>
        </authorList>
    </citation>
    <scope>NUCLEOTIDE SEQUENCE</scope>
    <source>
        <strain evidence="7">UCBG92.1500</strain>
        <tissue evidence="7">Leaf</tissue>
    </source>
</reference>
<gene>
    <name evidence="7" type="ORF">RJ640_014924</name>
</gene>
<dbReference type="GO" id="GO:0030619">
    <property type="term" value="F:U1 snRNA binding"/>
    <property type="evidence" value="ECO:0007669"/>
    <property type="project" value="UniProtKB-UniRule"/>
</dbReference>
<dbReference type="GO" id="GO:0000395">
    <property type="term" value="P:mRNA 5'-splice site recognition"/>
    <property type="evidence" value="ECO:0007669"/>
    <property type="project" value="UniProtKB-UniRule"/>
</dbReference>
<feature type="compositionally biased region" description="Polar residues" evidence="5">
    <location>
        <begin position="194"/>
        <end position="211"/>
    </location>
</feature>
<dbReference type="Pfam" id="PF06220">
    <property type="entry name" value="zf-U1"/>
    <property type="match status" value="2"/>
</dbReference>
<comment type="caution">
    <text evidence="7">The sequence shown here is derived from an EMBL/GenBank/DDBJ whole genome shotgun (WGS) entry which is preliminary data.</text>
</comment>
<feature type="region of interest" description="Disordered" evidence="5">
    <location>
        <begin position="185"/>
        <end position="224"/>
    </location>
</feature>
<dbReference type="EMBL" id="JAVXUO010000389">
    <property type="protein sequence ID" value="KAK2992674.1"/>
    <property type="molecule type" value="Genomic_DNA"/>
</dbReference>
<proteinExistence type="inferred from homology"/>
<dbReference type="Gene3D" id="3.30.160.60">
    <property type="entry name" value="Classic Zinc Finger"/>
    <property type="match status" value="2"/>
</dbReference>
<dbReference type="GO" id="GO:0000243">
    <property type="term" value="C:commitment complex"/>
    <property type="evidence" value="ECO:0007669"/>
    <property type="project" value="UniProtKB-UniRule"/>
</dbReference>
<dbReference type="GO" id="GO:0071004">
    <property type="term" value="C:U2-type prespliceosome"/>
    <property type="evidence" value="ECO:0007669"/>
    <property type="project" value="UniProtKB-UniRule"/>
</dbReference>
<dbReference type="InterPro" id="IPR017340">
    <property type="entry name" value="U1_snRNP-C"/>
</dbReference>
<dbReference type="SUPFAM" id="SSF57667">
    <property type="entry name" value="beta-beta-alpha zinc fingers"/>
    <property type="match status" value="2"/>
</dbReference>
<comment type="similarity">
    <text evidence="4">Belongs to the U1 small nuclear ribonucleoprotein C family.</text>
</comment>
<evidence type="ECO:0000256" key="2">
    <source>
        <dbReference type="ARBA" id="ARBA00022771"/>
    </source>
</evidence>
<evidence type="ECO:0000313" key="7">
    <source>
        <dbReference type="EMBL" id="KAK2992674.1"/>
    </source>
</evidence>
<comment type="subcellular location">
    <subcellularLocation>
        <location evidence="4">Nucleus</location>
    </subcellularLocation>
</comment>
<dbReference type="AlphaFoldDB" id="A0AA88RMF2"/>
<feature type="compositionally biased region" description="Low complexity" evidence="5">
    <location>
        <begin position="267"/>
        <end position="284"/>
    </location>
</feature>
<dbReference type="Proteomes" id="UP001187471">
    <property type="component" value="Unassembled WGS sequence"/>
</dbReference>
<dbReference type="InterPro" id="IPR036236">
    <property type="entry name" value="Znf_C2H2_sf"/>
</dbReference>
<dbReference type="InterPro" id="IPR013085">
    <property type="entry name" value="U1-CZ_Znf_C2H2"/>
</dbReference>
<keyword evidence="4" id="KW-0539">Nucleus</keyword>
<comment type="function">
    <text evidence="4">Component of the spliceosomal U1 snRNP, which is essential for recognition of the pre-mRNA 5' splice-site and the subsequent assembly of the spliceosome. U1-C is directly involved in initial 5' splice-site recognition for both constitutive and regulated alternative splicing. The interaction with the 5' splice-site seems to precede base-pairing between the pre-mRNA and the U1 snRNA. Stimulates commitment or early (E) complex formation by stabilizing the base pairing of the 5' end of the U1 snRNA and the 5' splice-site region.</text>
</comment>
<keyword evidence="3 4" id="KW-0862">Zinc</keyword>
<evidence type="ECO:0000256" key="1">
    <source>
        <dbReference type="ARBA" id="ARBA00022723"/>
    </source>
</evidence>
<feature type="domain" description="U1-C C2H2-type zinc finger" evidence="6">
    <location>
        <begin position="1"/>
        <end position="20"/>
    </location>
</feature>
<evidence type="ECO:0000256" key="5">
    <source>
        <dbReference type="SAM" id="MobiDB-lite"/>
    </source>
</evidence>
<organism evidence="7 8">
    <name type="scientific">Escallonia rubra</name>
    <dbReference type="NCBI Taxonomy" id="112253"/>
    <lineage>
        <taxon>Eukaryota</taxon>
        <taxon>Viridiplantae</taxon>
        <taxon>Streptophyta</taxon>
        <taxon>Embryophyta</taxon>
        <taxon>Tracheophyta</taxon>
        <taxon>Spermatophyta</taxon>
        <taxon>Magnoliopsida</taxon>
        <taxon>eudicotyledons</taxon>
        <taxon>Gunneridae</taxon>
        <taxon>Pentapetalae</taxon>
        <taxon>asterids</taxon>
        <taxon>campanulids</taxon>
        <taxon>Escalloniales</taxon>
        <taxon>Escalloniaceae</taxon>
        <taxon>Escallonia</taxon>
    </lineage>
</organism>
<dbReference type="GO" id="GO:0008270">
    <property type="term" value="F:zinc ion binding"/>
    <property type="evidence" value="ECO:0007669"/>
    <property type="project" value="UniProtKB-UniRule"/>
</dbReference>
<dbReference type="GO" id="GO:0003729">
    <property type="term" value="F:mRNA binding"/>
    <property type="evidence" value="ECO:0007669"/>
    <property type="project" value="UniProtKB-UniRule"/>
</dbReference>
<keyword evidence="2 4" id="KW-0863">Zinc-finger</keyword>
<keyword evidence="1 4" id="KW-0479">Metal-binding</keyword>
<protein>
    <recommendedName>
        <fullName evidence="4">U1 small nuclear ribonucleoprotein C</fullName>
        <shortName evidence="4">U1 snRNP C</shortName>
        <shortName evidence="4">U1-C</shortName>
        <shortName evidence="4">U1C</shortName>
    </recommendedName>
</protein>
<keyword evidence="8" id="KW-1185">Reference proteome</keyword>
<accession>A0AA88RMF2</accession>
<evidence type="ECO:0000256" key="3">
    <source>
        <dbReference type="ARBA" id="ARBA00022833"/>
    </source>
</evidence>